<dbReference type="RefSeq" id="WP_345733077.1">
    <property type="nucleotide sequence ID" value="NZ_BAAAYN010000061.1"/>
</dbReference>
<dbReference type="Pfam" id="PF00534">
    <property type="entry name" value="Glycos_transf_1"/>
    <property type="match status" value="1"/>
</dbReference>
<evidence type="ECO:0000259" key="4">
    <source>
        <dbReference type="Pfam" id="PF13439"/>
    </source>
</evidence>
<organism evidence="5 6">
    <name type="scientific">Cryptosporangium minutisporangium</name>
    <dbReference type="NCBI Taxonomy" id="113569"/>
    <lineage>
        <taxon>Bacteria</taxon>
        <taxon>Bacillati</taxon>
        <taxon>Actinomycetota</taxon>
        <taxon>Actinomycetes</taxon>
        <taxon>Cryptosporangiales</taxon>
        <taxon>Cryptosporangiaceae</taxon>
        <taxon>Cryptosporangium</taxon>
    </lineage>
</organism>
<dbReference type="InterPro" id="IPR028098">
    <property type="entry name" value="Glyco_trans_4-like_N"/>
</dbReference>
<protein>
    <submittedName>
        <fullName evidence="5">Glycosyltransferase family 1 protein</fullName>
    </submittedName>
</protein>
<reference evidence="6" key="1">
    <citation type="journal article" date="2019" name="Int. J. Syst. Evol. Microbiol.">
        <title>The Global Catalogue of Microorganisms (GCM) 10K type strain sequencing project: providing services to taxonomists for standard genome sequencing and annotation.</title>
        <authorList>
            <consortium name="The Broad Institute Genomics Platform"/>
            <consortium name="The Broad Institute Genome Sequencing Center for Infectious Disease"/>
            <person name="Wu L."/>
            <person name="Ma J."/>
        </authorList>
    </citation>
    <scope>NUCLEOTIDE SEQUENCE [LARGE SCALE GENOMIC DNA]</scope>
    <source>
        <strain evidence="6">JCM 9458</strain>
    </source>
</reference>
<dbReference type="Pfam" id="PF13439">
    <property type="entry name" value="Glyco_transf_4"/>
    <property type="match status" value="1"/>
</dbReference>
<comment type="caution">
    <text evidence="5">The sequence shown here is derived from an EMBL/GenBank/DDBJ whole genome shotgun (WGS) entry which is preliminary data.</text>
</comment>
<keyword evidence="2" id="KW-0808">Transferase</keyword>
<name>A0ABP6TAQ4_9ACTN</name>
<dbReference type="InterPro" id="IPR001296">
    <property type="entry name" value="Glyco_trans_1"/>
</dbReference>
<evidence type="ECO:0000256" key="1">
    <source>
        <dbReference type="ARBA" id="ARBA00022676"/>
    </source>
</evidence>
<dbReference type="Gene3D" id="3.40.50.2000">
    <property type="entry name" value="Glycogen Phosphorylase B"/>
    <property type="match status" value="2"/>
</dbReference>
<dbReference type="PANTHER" id="PTHR45947:SF3">
    <property type="entry name" value="SULFOQUINOVOSYL TRANSFERASE SQD2"/>
    <property type="match status" value="1"/>
</dbReference>
<dbReference type="SUPFAM" id="SSF53756">
    <property type="entry name" value="UDP-Glycosyltransferase/glycogen phosphorylase"/>
    <property type="match status" value="1"/>
</dbReference>
<proteinExistence type="predicted"/>
<keyword evidence="1" id="KW-0328">Glycosyltransferase</keyword>
<dbReference type="EMBL" id="BAAAYN010000061">
    <property type="protein sequence ID" value="GAA3396891.1"/>
    <property type="molecule type" value="Genomic_DNA"/>
</dbReference>
<dbReference type="InterPro" id="IPR050194">
    <property type="entry name" value="Glycosyltransferase_grp1"/>
</dbReference>
<accession>A0ABP6TAQ4</accession>
<sequence>MRISLISEHASPLAVLGEVDAGGQNVHVASLATALAARGHQVTVHTRRDDPALPTTTPFAPGVTVHHVTAGPPTYVPKDELVPFMPSFGDELAAYWRTARPDVVHAHFWMSGLAALGGARQLDGPPVPVVQTFHALGSVKRRHQGAADTSPPGRIADELMIGRSVHRTVATCADEVRELRELGVPVERIQVVPCGVDVETFTPSGPVEPRTARPRLLQVGRLVPRKGADVALRALRRIPDAELLLAGGPAADRLDDDPEAQRLRSLALEHGVADRLVLLGGVERSRMPALFRSADVVLCPPRYEPFGIVPLEAMACARPVVASAVGGHLDTVADGRTGRLVPPDDPQALAAAACDLLADSRMRTAFGAAGRRRAESRYGWDRVAAATEVAYRGVLSARPAPRRITTSAVRRSRSTATATGAAR</sequence>
<keyword evidence="6" id="KW-1185">Reference proteome</keyword>
<feature type="domain" description="Glycosyltransferase subfamily 4-like N-terminal" evidence="4">
    <location>
        <begin position="22"/>
        <end position="199"/>
    </location>
</feature>
<feature type="domain" description="Glycosyl transferase family 1" evidence="3">
    <location>
        <begin position="212"/>
        <end position="373"/>
    </location>
</feature>
<evidence type="ECO:0000313" key="5">
    <source>
        <dbReference type="EMBL" id="GAA3396891.1"/>
    </source>
</evidence>
<dbReference type="PANTHER" id="PTHR45947">
    <property type="entry name" value="SULFOQUINOVOSYL TRANSFERASE SQD2"/>
    <property type="match status" value="1"/>
</dbReference>
<evidence type="ECO:0000256" key="2">
    <source>
        <dbReference type="ARBA" id="ARBA00022679"/>
    </source>
</evidence>
<evidence type="ECO:0000313" key="6">
    <source>
        <dbReference type="Proteomes" id="UP001501676"/>
    </source>
</evidence>
<dbReference type="Proteomes" id="UP001501676">
    <property type="component" value="Unassembled WGS sequence"/>
</dbReference>
<evidence type="ECO:0000259" key="3">
    <source>
        <dbReference type="Pfam" id="PF00534"/>
    </source>
</evidence>
<gene>
    <name evidence="5" type="ORF">GCM10020369_75160</name>
</gene>